<evidence type="ECO:0000259" key="1">
    <source>
        <dbReference type="Pfam" id="PF03478"/>
    </source>
</evidence>
<dbReference type="EMBL" id="JAMFTS010000003">
    <property type="protein sequence ID" value="KAJ4779462.1"/>
    <property type="molecule type" value="Genomic_DNA"/>
</dbReference>
<dbReference type="Pfam" id="PF03478">
    <property type="entry name" value="Beta-prop_KIB1-4"/>
    <property type="match status" value="1"/>
</dbReference>
<keyword evidence="3" id="KW-1185">Reference proteome</keyword>
<gene>
    <name evidence="2" type="ORF">LUZ62_063719</name>
</gene>
<dbReference type="InterPro" id="IPR050942">
    <property type="entry name" value="F-box_BR-signaling"/>
</dbReference>
<accession>A0AAV8EMU7</accession>
<dbReference type="PANTHER" id="PTHR44259">
    <property type="entry name" value="OS07G0183000 PROTEIN-RELATED"/>
    <property type="match status" value="1"/>
</dbReference>
<feature type="domain" description="KIB1-4 beta-propeller" evidence="1">
    <location>
        <begin position="78"/>
        <end position="368"/>
    </location>
</feature>
<dbReference type="InterPro" id="IPR005174">
    <property type="entry name" value="KIB1-4_b-propeller"/>
</dbReference>
<evidence type="ECO:0000313" key="3">
    <source>
        <dbReference type="Proteomes" id="UP001140206"/>
    </source>
</evidence>
<organism evidence="2 3">
    <name type="scientific">Rhynchospora pubera</name>
    <dbReference type="NCBI Taxonomy" id="906938"/>
    <lineage>
        <taxon>Eukaryota</taxon>
        <taxon>Viridiplantae</taxon>
        <taxon>Streptophyta</taxon>
        <taxon>Embryophyta</taxon>
        <taxon>Tracheophyta</taxon>
        <taxon>Spermatophyta</taxon>
        <taxon>Magnoliopsida</taxon>
        <taxon>Liliopsida</taxon>
        <taxon>Poales</taxon>
        <taxon>Cyperaceae</taxon>
        <taxon>Cyperoideae</taxon>
        <taxon>Rhynchosporeae</taxon>
        <taxon>Rhynchospora</taxon>
    </lineage>
</organism>
<dbReference type="AlphaFoldDB" id="A0AAV8EMU7"/>
<name>A0AAV8EMU7_9POAL</name>
<sequence length="422" mass="48728">MEGLPTDFRDWAHLPPLIVHLISEKVKSITDYVRFRAVCSPWRFDSFPKPRLPPQLPWLMLPYSPQQNSEDDDGTRLFYDLWESKMRKLHLPETIGMMCCASECGWLLLVATGGTELFLLNPITRACIQLPPFTTPVKRLSDFFMIPPEIIREAWDIFPSYNVRDYFEPIGGNFAISRVTFSTDLTDPACLITVFIPRYQGIFCCRVDSSCWTEVHDRHYSSSEFADLTYYNGQFYILHKEIMLVIDPSKASCRTGIICFFEQEIWPVSKFLVQGKYGVYVVFVHNIEEEDEAEEVRGQKYENVPKVGTEKMLKQKFELYQFSEQSPRLLRMITNTSNTAIFFGDNNQCLSVCTDDWDSLEGGSVYRCAPPSIRDMHGSGWHYNIYSAKMDDGKFELVPSDFAKEASIGRSGPAIWFQPNFF</sequence>
<dbReference type="Proteomes" id="UP001140206">
    <property type="component" value="Chromosome 3"/>
</dbReference>
<evidence type="ECO:0000313" key="2">
    <source>
        <dbReference type="EMBL" id="KAJ4779462.1"/>
    </source>
</evidence>
<reference evidence="2" key="1">
    <citation type="submission" date="2022-08" db="EMBL/GenBank/DDBJ databases">
        <authorList>
            <person name="Marques A."/>
        </authorList>
    </citation>
    <scope>NUCLEOTIDE SEQUENCE</scope>
    <source>
        <strain evidence="2">RhyPub2mFocal</strain>
        <tissue evidence="2">Leaves</tissue>
    </source>
</reference>
<proteinExistence type="predicted"/>
<comment type="caution">
    <text evidence="2">The sequence shown here is derived from an EMBL/GenBank/DDBJ whole genome shotgun (WGS) entry which is preliminary data.</text>
</comment>
<protein>
    <submittedName>
        <fullName evidence="2">F-box family protein</fullName>
    </submittedName>
</protein>